<dbReference type="EMBL" id="GGEC01020155">
    <property type="protein sequence ID" value="MBX00639.1"/>
    <property type="molecule type" value="Transcribed_RNA"/>
</dbReference>
<organism evidence="1">
    <name type="scientific">Rhizophora mucronata</name>
    <name type="common">Asiatic mangrove</name>
    <dbReference type="NCBI Taxonomy" id="61149"/>
    <lineage>
        <taxon>Eukaryota</taxon>
        <taxon>Viridiplantae</taxon>
        <taxon>Streptophyta</taxon>
        <taxon>Embryophyta</taxon>
        <taxon>Tracheophyta</taxon>
        <taxon>Spermatophyta</taxon>
        <taxon>Magnoliopsida</taxon>
        <taxon>eudicotyledons</taxon>
        <taxon>Gunneridae</taxon>
        <taxon>Pentapetalae</taxon>
        <taxon>rosids</taxon>
        <taxon>fabids</taxon>
        <taxon>Malpighiales</taxon>
        <taxon>Rhizophoraceae</taxon>
        <taxon>Rhizophora</taxon>
    </lineage>
</organism>
<accession>A0A2P2K4M5</accession>
<name>A0A2P2K4M5_RHIMU</name>
<sequence>MLDPFSFFLSCFKIEDLELLIINIWTNCQTQTSIMCVIGAPCFYSSLIS</sequence>
<dbReference type="AlphaFoldDB" id="A0A2P2K4M5"/>
<proteinExistence type="predicted"/>
<protein>
    <submittedName>
        <fullName evidence="1">Uncharacterized protein</fullName>
    </submittedName>
</protein>
<evidence type="ECO:0000313" key="1">
    <source>
        <dbReference type="EMBL" id="MBX00639.1"/>
    </source>
</evidence>
<reference evidence="1" key="1">
    <citation type="submission" date="2018-02" db="EMBL/GenBank/DDBJ databases">
        <title>Rhizophora mucronata_Transcriptome.</title>
        <authorList>
            <person name="Meera S.P."/>
            <person name="Sreeshan A."/>
            <person name="Augustine A."/>
        </authorList>
    </citation>
    <scope>NUCLEOTIDE SEQUENCE</scope>
    <source>
        <tissue evidence="1">Leaf</tissue>
    </source>
</reference>